<accession>A0A0A0C156</accession>
<dbReference type="CDD" id="cd07043">
    <property type="entry name" value="STAS_anti-anti-sigma_factors"/>
    <property type="match status" value="1"/>
</dbReference>
<feature type="domain" description="STAS" evidence="1">
    <location>
        <begin position="1"/>
        <end position="107"/>
    </location>
</feature>
<organism evidence="2 3">
    <name type="scientific">Cellulomonas bogoriensis 69B4 = DSM 16987</name>
    <dbReference type="NCBI Taxonomy" id="1386082"/>
    <lineage>
        <taxon>Bacteria</taxon>
        <taxon>Bacillati</taxon>
        <taxon>Actinomycetota</taxon>
        <taxon>Actinomycetes</taxon>
        <taxon>Micrococcales</taxon>
        <taxon>Cellulomonadaceae</taxon>
        <taxon>Cellulomonas</taxon>
    </lineage>
</organism>
<dbReference type="AlphaFoldDB" id="A0A0A0C156"/>
<reference evidence="2 3" key="1">
    <citation type="submission" date="2013-08" db="EMBL/GenBank/DDBJ databases">
        <title>Genome sequencing of Cellulomonas bogoriensis 69B4.</title>
        <authorList>
            <person name="Chen F."/>
            <person name="Li Y."/>
            <person name="Wang G."/>
        </authorList>
    </citation>
    <scope>NUCLEOTIDE SEQUENCE [LARGE SCALE GENOMIC DNA]</scope>
    <source>
        <strain evidence="2 3">69B4</strain>
    </source>
</reference>
<name>A0A0A0C156_9CELL</name>
<evidence type="ECO:0000313" key="3">
    <source>
        <dbReference type="Proteomes" id="UP000054314"/>
    </source>
</evidence>
<gene>
    <name evidence="2" type="ORF">N869_07735</name>
</gene>
<sequence length="107" mass="11670">MTLREMPDQSVVEAWGEIDLAVRQSAGPMCQTVAERQLPLVIDAGGVTFIDSTGMSILVRLARDAQAHDYPVELRNAPWMLKELLTITGVDRLLPITDGDPEDVAPA</sequence>
<keyword evidence="3" id="KW-1185">Reference proteome</keyword>
<dbReference type="InterPro" id="IPR002645">
    <property type="entry name" value="STAS_dom"/>
</dbReference>
<dbReference type="EMBL" id="AXCZ01000019">
    <property type="protein sequence ID" value="KGM13915.1"/>
    <property type="molecule type" value="Genomic_DNA"/>
</dbReference>
<dbReference type="SUPFAM" id="SSF52091">
    <property type="entry name" value="SpoIIaa-like"/>
    <property type="match status" value="1"/>
</dbReference>
<dbReference type="InterPro" id="IPR036513">
    <property type="entry name" value="STAS_dom_sf"/>
</dbReference>
<evidence type="ECO:0000313" key="2">
    <source>
        <dbReference type="EMBL" id="KGM13915.1"/>
    </source>
</evidence>
<protein>
    <submittedName>
        <fullName evidence="2">Anti-anti-sigma factor</fullName>
    </submittedName>
</protein>
<proteinExistence type="predicted"/>
<evidence type="ECO:0000259" key="1">
    <source>
        <dbReference type="PROSITE" id="PS50801"/>
    </source>
</evidence>
<dbReference type="Gene3D" id="3.30.750.24">
    <property type="entry name" value="STAS domain"/>
    <property type="match status" value="1"/>
</dbReference>
<dbReference type="PROSITE" id="PS50801">
    <property type="entry name" value="STAS"/>
    <property type="match status" value="1"/>
</dbReference>
<dbReference type="Pfam" id="PF01740">
    <property type="entry name" value="STAS"/>
    <property type="match status" value="1"/>
</dbReference>
<comment type="caution">
    <text evidence="2">The sequence shown here is derived from an EMBL/GenBank/DDBJ whole genome shotgun (WGS) entry which is preliminary data.</text>
</comment>
<dbReference type="Proteomes" id="UP000054314">
    <property type="component" value="Unassembled WGS sequence"/>
</dbReference>